<gene>
    <name evidence="1" type="ORF">BELL_0006g00030</name>
</gene>
<accession>A0A4Z1K8Q0</accession>
<name>A0A4Z1K8Q0_9HELO</name>
<reference evidence="1 2" key="1">
    <citation type="submission" date="2017-12" db="EMBL/GenBank/DDBJ databases">
        <title>Comparative genomics of Botrytis spp.</title>
        <authorList>
            <person name="Valero-Jimenez C.A."/>
            <person name="Tapia P."/>
            <person name="Veloso J."/>
            <person name="Silva-Moreno E."/>
            <person name="Staats M."/>
            <person name="Valdes J.H."/>
            <person name="Van Kan J.A.L."/>
        </authorList>
    </citation>
    <scope>NUCLEOTIDE SEQUENCE [LARGE SCALE GENOMIC DNA]</scope>
    <source>
        <strain evidence="1 2">Be9601</strain>
    </source>
</reference>
<evidence type="ECO:0000313" key="2">
    <source>
        <dbReference type="Proteomes" id="UP000297229"/>
    </source>
</evidence>
<proteinExistence type="predicted"/>
<comment type="caution">
    <text evidence="1">The sequence shown here is derived from an EMBL/GenBank/DDBJ whole genome shotgun (WGS) entry which is preliminary data.</text>
</comment>
<organism evidence="1 2">
    <name type="scientific">Botrytis elliptica</name>
    <dbReference type="NCBI Taxonomy" id="278938"/>
    <lineage>
        <taxon>Eukaryota</taxon>
        <taxon>Fungi</taxon>
        <taxon>Dikarya</taxon>
        <taxon>Ascomycota</taxon>
        <taxon>Pezizomycotina</taxon>
        <taxon>Leotiomycetes</taxon>
        <taxon>Helotiales</taxon>
        <taxon>Sclerotiniaceae</taxon>
        <taxon>Botrytis</taxon>
    </lineage>
</organism>
<evidence type="ECO:0000313" key="1">
    <source>
        <dbReference type="EMBL" id="TGO80470.1"/>
    </source>
</evidence>
<sequence length="84" mass="9580">MLRHLGGLWKLEEEKEEAKVDSRYLLEATLSTKVDGWLMPMPMFILMLHNANSSQANGKVHIHIHALTDMHLSQPRAESADNNM</sequence>
<dbReference type="EMBL" id="PQXM01000006">
    <property type="protein sequence ID" value="TGO80470.1"/>
    <property type="molecule type" value="Genomic_DNA"/>
</dbReference>
<protein>
    <submittedName>
        <fullName evidence="1">Uncharacterized protein</fullName>
    </submittedName>
</protein>
<keyword evidence="2" id="KW-1185">Reference proteome</keyword>
<dbReference type="Proteomes" id="UP000297229">
    <property type="component" value="Unassembled WGS sequence"/>
</dbReference>
<dbReference type="AlphaFoldDB" id="A0A4Z1K8Q0"/>